<dbReference type="InterPro" id="IPR058927">
    <property type="entry name" value="OB_2TM"/>
</dbReference>
<dbReference type="PATRIC" id="fig|1227499.3.peg.667"/>
<gene>
    <name evidence="3" type="ORF">C493_03245</name>
</gene>
<evidence type="ECO:0008006" key="5">
    <source>
        <dbReference type="Google" id="ProtNLM"/>
    </source>
</evidence>
<organism evidence="3 4">
    <name type="scientific">Natronolimnohabitans innermongolicus JCM 12255</name>
    <dbReference type="NCBI Taxonomy" id="1227499"/>
    <lineage>
        <taxon>Archaea</taxon>
        <taxon>Methanobacteriati</taxon>
        <taxon>Methanobacteriota</taxon>
        <taxon>Stenosarchaea group</taxon>
        <taxon>Halobacteria</taxon>
        <taxon>Halobacteriales</taxon>
        <taxon>Natrialbaceae</taxon>
        <taxon>Natronolimnohabitans</taxon>
    </lineage>
</organism>
<feature type="region of interest" description="Disordered" evidence="1">
    <location>
        <begin position="163"/>
        <end position="191"/>
    </location>
</feature>
<protein>
    <recommendedName>
        <fullName evidence="5">Nucleic acid binding OB-fold tRNA/helicase-type</fullName>
    </recommendedName>
</protein>
<dbReference type="RefSeq" id="WP_007257959.1">
    <property type="nucleotide sequence ID" value="NZ_AOHZ01000015.1"/>
</dbReference>
<keyword evidence="2" id="KW-1133">Transmembrane helix</keyword>
<name>L9XI76_9EURY</name>
<evidence type="ECO:0000313" key="4">
    <source>
        <dbReference type="Proteomes" id="UP000011602"/>
    </source>
</evidence>
<feature type="transmembrane region" description="Helical" evidence="2">
    <location>
        <begin position="130"/>
        <end position="148"/>
    </location>
</feature>
<sequence length="191" mass="20195">MSEPYGQLGRVLAGLALAGLLVGCVVLAGATPGGPLESDYPTEVEVTPDAESYVGDQVILGGFVVDTEPVVIATRASGYGQFTLVDADDQLRAGTGPLEEGDRVTAFGTLADDSTLLVERTVTRESSETGYMLVVSALGGLWVVGRVVRHWRFDRTALAIVPRTGDRGDTPTDETDRRTQSRARAGGERRG</sequence>
<dbReference type="Pfam" id="PF26045">
    <property type="entry name" value="OB_2TM_halo"/>
    <property type="match status" value="1"/>
</dbReference>
<keyword evidence="2" id="KW-0472">Membrane</keyword>
<keyword evidence="4" id="KW-1185">Reference proteome</keyword>
<dbReference type="eggNOG" id="arCOG02859">
    <property type="taxonomic scope" value="Archaea"/>
</dbReference>
<evidence type="ECO:0000256" key="1">
    <source>
        <dbReference type="SAM" id="MobiDB-lite"/>
    </source>
</evidence>
<feature type="transmembrane region" description="Helical" evidence="2">
    <location>
        <begin position="12"/>
        <end position="31"/>
    </location>
</feature>
<comment type="caution">
    <text evidence="3">The sequence shown here is derived from an EMBL/GenBank/DDBJ whole genome shotgun (WGS) entry which is preliminary data.</text>
</comment>
<accession>L9XI76</accession>
<evidence type="ECO:0000313" key="3">
    <source>
        <dbReference type="EMBL" id="ELY61101.1"/>
    </source>
</evidence>
<reference evidence="3 4" key="1">
    <citation type="journal article" date="2014" name="PLoS Genet.">
        <title>Phylogenetically driven sequencing of extremely halophilic archaea reveals strategies for static and dynamic osmo-response.</title>
        <authorList>
            <person name="Becker E.A."/>
            <person name="Seitzer P.M."/>
            <person name="Tritt A."/>
            <person name="Larsen D."/>
            <person name="Krusor M."/>
            <person name="Yao A.I."/>
            <person name="Wu D."/>
            <person name="Madern D."/>
            <person name="Eisen J.A."/>
            <person name="Darling A.E."/>
            <person name="Facciotti M.T."/>
        </authorList>
    </citation>
    <scope>NUCLEOTIDE SEQUENCE [LARGE SCALE GENOMIC DNA]</scope>
    <source>
        <strain evidence="3 4">JCM 12255</strain>
    </source>
</reference>
<dbReference type="AlphaFoldDB" id="L9XI76"/>
<dbReference type="Proteomes" id="UP000011602">
    <property type="component" value="Unassembled WGS sequence"/>
</dbReference>
<dbReference type="EMBL" id="AOHZ01000015">
    <property type="protein sequence ID" value="ELY61101.1"/>
    <property type="molecule type" value="Genomic_DNA"/>
</dbReference>
<keyword evidence="2" id="KW-0812">Transmembrane</keyword>
<feature type="compositionally biased region" description="Basic and acidic residues" evidence="1">
    <location>
        <begin position="164"/>
        <end position="191"/>
    </location>
</feature>
<evidence type="ECO:0000256" key="2">
    <source>
        <dbReference type="SAM" id="Phobius"/>
    </source>
</evidence>
<proteinExistence type="predicted"/>